<proteinExistence type="predicted"/>
<accession>F1TC85</accession>
<evidence type="ECO:0000259" key="1">
    <source>
        <dbReference type="Pfam" id="PF14399"/>
    </source>
</evidence>
<evidence type="ECO:0000313" key="3">
    <source>
        <dbReference type="Proteomes" id="UP000003860"/>
    </source>
</evidence>
<dbReference type="EMBL" id="ACXX02000005">
    <property type="protein sequence ID" value="EGD48000.1"/>
    <property type="molecule type" value="Genomic_DNA"/>
</dbReference>
<dbReference type="AlphaFoldDB" id="F1TC85"/>
<reference evidence="2" key="1">
    <citation type="submission" date="2009-07" db="EMBL/GenBank/DDBJ databases">
        <authorList>
            <consortium name="US DOE Joint Genome Institute (JGI-PGF)"/>
            <person name="Lucas S."/>
            <person name="Copeland A."/>
            <person name="Lapidus A."/>
            <person name="Glavina del Rio T."/>
            <person name="Tice H."/>
            <person name="Bruce D."/>
            <person name="Goodwin L."/>
            <person name="Pitluck S."/>
            <person name="Larimer F."/>
            <person name="Land M.L."/>
            <person name="Mouttaki H."/>
            <person name="He Z."/>
            <person name="Zhou J."/>
            <person name="Hemme C.L."/>
        </authorList>
    </citation>
    <scope>NUCLEOTIDE SEQUENCE</scope>
    <source>
        <strain evidence="2">DSM 2782</strain>
    </source>
</reference>
<organism evidence="2 3">
    <name type="scientific">Ruminiclostridium papyrosolvens DSM 2782</name>
    <dbReference type="NCBI Taxonomy" id="588581"/>
    <lineage>
        <taxon>Bacteria</taxon>
        <taxon>Bacillati</taxon>
        <taxon>Bacillota</taxon>
        <taxon>Clostridia</taxon>
        <taxon>Eubacteriales</taxon>
        <taxon>Oscillospiraceae</taxon>
        <taxon>Ruminiclostridium</taxon>
    </lineage>
</organism>
<dbReference type="InterPro" id="IPR026935">
    <property type="entry name" value="BtrH_N"/>
</dbReference>
<comment type="caution">
    <text evidence="2">The sequence shown here is derived from an EMBL/GenBank/DDBJ whole genome shotgun (WGS) entry which is preliminary data.</text>
</comment>
<gene>
    <name evidence="2" type="ORF">Cpap_2686</name>
</gene>
<dbReference type="STRING" id="588581.Cpap_2686"/>
<dbReference type="Pfam" id="PF14399">
    <property type="entry name" value="BtrH_N"/>
    <property type="match status" value="1"/>
</dbReference>
<reference evidence="2" key="2">
    <citation type="submission" date="2011-01" db="EMBL/GenBank/DDBJ databases">
        <title>The Non-contiguous Finished genome of Clostridium papyrosolvens.</title>
        <authorList>
            <person name="Lucas S."/>
            <person name="Copeland A."/>
            <person name="Lapidus A."/>
            <person name="Cheng J.-F."/>
            <person name="Goodwin L."/>
            <person name="Pitluck S."/>
            <person name="Misra M."/>
            <person name="Chertkov O."/>
            <person name="Detter J.C."/>
            <person name="Han C."/>
            <person name="Tapia R."/>
            <person name="Land M."/>
            <person name="Hauser L."/>
            <person name="Kyrpides N."/>
            <person name="Ivanova N."/>
            <person name="Pagani I."/>
            <person name="Mouttaki H."/>
            <person name="He Z."/>
            <person name="Zhou J."/>
            <person name="Hemme C.L."/>
            <person name="Woyke T."/>
        </authorList>
    </citation>
    <scope>NUCLEOTIDE SEQUENCE [LARGE SCALE GENOMIC DNA]</scope>
    <source>
        <strain evidence="2">DSM 2782</strain>
    </source>
</reference>
<keyword evidence="3" id="KW-1185">Reference proteome</keyword>
<dbReference type="Proteomes" id="UP000003860">
    <property type="component" value="Unassembled WGS sequence"/>
</dbReference>
<sequence length="333" mass="40144">MDSKVIENIEPFNDIYFKSCFYNSLFPLVNYFRSDLNSILFNDIIVYDSEPEKIESGIGVKYIPVLRDEQLIDHLELEVEMKESCPDIIDRIQKDISQNRPVILWVDSFYEPLRTDTYMKHHTPHTLLIYGYDKKEELFHIIEHKSRENLSYKKRQIAYGDVSLAVKGYQENFMTPDRFSYYSFIALRTNSDSEKNPYAKTEKLQSQLLEEFSARKESIFEGLRHMEKFLQHYRRTVLNEQLLKSNVKSLVEGLNTVINFKRVECYRFKRVFSVNHHLSRVACEIEELWELLRVDVAKYLFFYMYDWDVFYRGVERSEKILQLEYRFYEELVK</sequence>
<dbReference type="Gene3D" id="3.90.70.10">
    <property type="entry name" value="Cysteine proteinases"/>
    <property type="match status" value="1"/>
</dbReference>
<feature type="domain" description="Butirosin biosynthesis protein H N-terminal" evidence="1">
    <location>
        <begin position="65"/>
        <end position="142"/>
    </location>
</feature>
<name>F1TC85_9FIRM</name>
<evidence type="ECO:0000313" key="2">
    <source>
        <dbReference type="EMBL" id="EGD48000.1"/>
    </source>
</evidence>
<protein>
    <recommendedName>
        <fullName evidence="1">Butirosin biosynthesis protein H N-terminal domain-containing protein</fullName>
    </recommendedName>
</protein>